<name>A0A0R3R6S7_9BILA</name>
<protein>
    <submittedName>
        <fullName evidence="1 3">Uncharacterized protein</fullName>
    </submittedName>
</protein>
<dbReference type="EMBL" id="UZAG01020392">
    <property type="protein sequence ID" value="VDO46612.1"/>
    <property type="molecule type" value="Genomic_DNA"/>
</dbReference>
<reference evidence="1 2" key="2">
    <citation type="submission" date="2018-11" db="EMBL/GenBank/DDBJ databases">
        <authorList>
            <consortium name="Pathogen Informatics"/>
        </authorList>
    </citation>
    <scope>NUCLEOTIDE SEQUENCE [LARGE SCALE GENOMIC DNA]</scope>
</reference>
<keyword evidence="2" id="KW-1185">Reference proteome</keyword>
<dbReference type="AlphaFoldDB" id="A0A0R3R6S7"/>
<gene>
    <name evidence="1" type="ORF">BTMF_LOCUS13713</name>
</gene>
<evidence type="ECO:0000313" key="2">
    <source>
        <dbReference type="Proteomes" id="UP000280834"/>
    </source>
</evidence>
<evidence type="ECO:0000313" key="1">
    <source>
        <dbReference type="EMBL" id="VDO46612.1"/>
    </source>
</evidence>
<reference evidence="3" key="1">
    <citation type="submission" date="2017-02" db="UniProtKB">
        <authorList>
            <consortium name="WormBaseParasite"/>
        </authorList>
    </citation>
    <scope>IDENTIFICATION</scope>
</reference>
<dbReference type="WBParaSite" id="BTMF_0001572501-mRNA-1">
    <property type="protein sequence ID" value="BTMF_0001572501-mRNA-1"/>
    <property type="gene ID" value="BTMF_0001572501"/>
</dbReference>
<proteinExistence type="predicted"/>
<organism evidence="3">
    <name type="scientific">Brugia timori</name>
    <dbReference type="NCBI Taxonomy" id="42155"/>
    <lineage>
        <taxon>Eukaryota</taxon>
        <taxon>Metazoa</taxon>
        <taxon>Ecdysozoa</taxon>
        <taxon>Nematoda</taxon>
        <taxon>Chromadorea</taxon>
        <taxon>Rhabditida</taxon>
        <taxon>Spirurina</taxon>
        <taxon>Spiruromorpha</taxon>
        <taxon>Filarioidea</taxon>
        <taxon>Onchocercidae</taxon>
        <taxon>Brugia</taxon>
    </lineage>
</organism>
<evidence type="ECO:0000313" key="3">
    <source>
        <dbReference type="WBParaSite" id="BTMF_0001572501-mRNA-1"/>
    </source>
</evidence>
<sequence>MVYFKILGDHNCFLLISIKIIYNILNFLSKINNIVNIF</sequence>
<dbReference type="Proteomes" id="UP000280834">
    <property type="component" value="Unassembled WGS sequence"/>
</dbReference>
<accession>A0A0R3R6S7</accession>